<proteinExistence type="predicted"/>
<dbReference type="SMART" id="SM00369">
    <property type="entry name" value="LRR_TYP"/>
    <property type="match status" value="3"/>
</dbReference>
<dbReference type="PRINTS" id="PR00019">
    <property type="entry name" value="LEURICHRPT"/>
</dbReference>
<keyword evidence="11" id="KW-1015">Disulfide bond</keyword>
<dbReference type="GO" id="GO:0005886">
    <property type="term" value="C:plasma membrane"/>
    <property type="evidence" value="ECO:0007669"/>
    <property type="project" value="UniProtKB-SubCell"/>
</dbReference>
<keyword evidence="2" id="KW-0813">Transport</keyword>
<dbReference type="Gene3D" id="3.80.10.10">
    <property type="entry name" value="Ribonuclease Inhibitor"/>
    <property type="match status" value="1"/>
</dbReference>
<dbReference type="InterPro" id="IPR003591">
    <property type="entry name" value="Leu-rich_rpt_typical-subtyp"/>
</dbReference>
<dbReference type="SUPFAM" id="SSF52058">
    <property type="entry name" value="L domain-like"/>
    <property type="match status" value="1"/>
</dbReference>
<protein>
    <submittedName>
        <fullName evidence="15">Trophoblast glycoprotein-like</fullName>
    </submittedName>
</protein>
<keyword evidence="7" id="KW-0677">Repeat</keyword>
<evidence type="ECO:0000256" key="2">
    <source>
        <dbReference type="ARBA" id="ARBA00022448"/>
    </source>
</evidence>
<gene>
    <name evidence="15" type="primary">LOC107274370</name>
</gene>
<keyword evidence="12" id="KW-0407">Ion channel</keyword>
<keyword evidence="3" id="KW-1003">Cell membrane</keyword>
<accession>A0AAJ7FUH6</accession>
<evidence type="ECO:0000256" key="12">
    <source>
        <dbReference type="ARBA" id="ARBA00023303"/>
    </source>
</evidence>
<dbReference type="PANTHER" id="PTHR46473:SF23">
    <property type="entry name" value="GH08155P"/>
    <property type="match status" value="1"/>
</dbReference>
<dbReference type="PROSITE" id="PS51450">
    <property type="entry name" value="LRR"/>
    <property type="match status" value="1"/>
</dbReference>
<feature type="signal peptide" evidence="13">
    <location>
        <begin position="1"/>
        <end position="26"/>
    </location>
</feature>
<evidence type="ECO:0000256" key="6">
    <source>
        <dbReference type="ARBA" id="ARBA00022729"/>
    </source>
</evidence>
<evidence type="ECO:0000256" key="11">
    <source>
        <dbReference type="ARBA" id="ARBA00023157"/>
    </source>
</evidence>
<dbReference type="InterPro" id="IPR001611">
    <property type="entry name" value="Leu-rich_rpt"/>
</dbReference>
<evidence type="ECO:0000313" key="15">
    <source>
        <dbReference type="RefSeq" id="XP_015608917.2"/>
    </source>
</evidence>
<dbReference type="GO" id="GO:0034220">
    <property type="term" value="P:monoatomic ion transmembrane transport"/>
    <property type="evidence" value="ECO:0007669"/>
    <property type="project" value="UniProtKB-KW"/>
</dbReference>
<dbReference type="AlphaFoldDB" id="A0AAJ7FUH6"/>
<name>A0AAJ7FUH6_CEPCN</name>
<keyword evidence="10" id="KW-0472">Membrane</keyword>
<evidence type="ECO:0000256" key="9">
    <source>
        <dbReference type="ARBA" id="ARBA00023065"/>
    </source>
</evidence>
<dbReference type="GeneID" id="107274370"/>
<evidence type="ECO:0000256" key="5">
    <source>
        <dbReference type="ARBA" id="ARBA00022692"/>
    </source>
</evidence>
<evidence type="ECO:0000313" key="14">
    <source>
        <dbReference type="Proteomes" id="UP000694920"/>
    </source>
</evidence>
<dbReference type="Proteomes" id="UP000694920">
    <property type="component" value="Unplaced"/>
</dbReference>
<evidence type="ECO:0000256" key="7">
    <source>
        <dbReference type="ARBA" id="ARBA00022737"/>
    </source>
</evidence>
<keyword evidence="8" id="KW-1133">Transmembrane helix</keyword>
<sequence>MKPPKGLFVAPASFGILATLLSVALARMPEACPGFCICDMWLKLRRAACVNKNLYSVQTGLPAIVQALDLSNNSVSSLGNFELANIGLTRLKYLNLSGNSINEIDLNAFTALDDLAVLDLSRNHLYYVLEDTFANSKSLKILRLDENNFNSDIPRLRSSYIK</sequence>
<evidence type="ECO:0000256" key="8">
    <source>
        <dbReference type="ARBA" id="ARBA00022989"/>
    </source>
</evidence>
<feature type="chain" id="PRO_5042503855" evidence="13">
    <location>
        <begin position="27"/>
        <end position="162"/>
    </location>
</feature>
<evidence type="ECO:0000256" key="3">
    <source>
        <dbReference type="ARBA" id="ARBA00022475"/>
    </source>
</evidence>
<dbReference type="RefSeq" id="XP_015608917.2">
    <property type="nucleotide sequence ID" value="XM_015753431.2"/>
</dbReference>
<evidence type="ECO:0000256" key="10">
    <source>
        <dbReference type="ARBA" id="ARBA00023136"/>
    </source>
</evidence>
<evidence type="ECO:0000256" key="4">
    <source>
        <dbReference type="ARBA" id="ARBA00022614"/>
    </source>
</evidence>
<dbReference type="PANTHER" id="PTHR46473">
    <property type="entry name" value="GH08155P"/>
    <property type="match status" value="1"/>
</dbReference>
<dbReference type="InterPro" id="IPR032675">
    <property type="entry name" value="LRR_dom_sf"/>
</dbReference>
<keyword evidence="4" id="KW-0433">Leucine-rich repeat</keyword>
<evidence type="ECO:0000256" key="13">
    <source>
        <dbReference type="SAM" id="SignalP"/>
    </source>
</evidence>
<keyword evidence="5" id="KW-0812">Transmembrane</keyword>
<keyword evidence="9" id="KW-0406">Ion transport</keyword>
<reference evidence="15" key="1">
    <citation type="submission" date="2025-08" db="UniProtKB">
        <authorList>
            <consortium name="RefSeq"/>
        </authorList>
    </citation>
    <scope>IDENTIFICATION</scope>
</reference>
<dbReference type="KEGG" id="ccin:107274370"/>
<dbReference type="Pfam" id="PF13855">
    <property type="entry name" value="LRR_8"/>
    <property type="match status" value="1"/>
</dbReference>
<dbReference type="InterPro" id="IPR051432">
    <property type="entry name" value="KCNMA1_auxiliary"/>
</dbReference>
<keyword evidence="14" id="KW-1185">Reference proteome</keyword>
<comment type="subcellular location">
    <subcellularLocation>
        <location evidence="1">Cell membrane</location>
        <topology evidence="1">Single-pass membrane protein</topology>
    </subcellularLocation>
</comment>
<evidence type="ECO:0000256" key="1">
    <source>
        <dbReference type="ARBA" id="ARBA00004162"/>
    </source>
</evidence>
<organism evidence="14 15">
    <name type="scientific">Cephus cinctus</name>
    <name type="common">Wheat stem sawfly</name>
    <dbReference type="NCBI Taxonomy" id="211228"/>
    <lineage>
        <taxon>Eukaryota</taxon>
        <taxon>Metazoa</taxon>
        <taxon>Ecdysozoa</taxon>
        <taxon>Arthropoda</taxon>
        <taxon>Hexapoda</taxon>
        <taxon>Insecta</taxon>
        <taxon>Pterygota</taxon>
        <taxon>Neoptera</taxon>
        <taxon>Endopterygota</taxon>
        <taxon>Hymenoptera</taxon>
        <taxon>Cephoidea</taxon>
        <taxon>Cephidae</taxon>
        <taxon>Cephus</taxon>
    </lineage>
</organism>
<keyword evidence="6 13" id="KW-0732">Signal</keyword>
<feature type="non-terminal residue" evidence="15">
    <location>
        <position position="162"/>
    </location>
</feature>